<proteinExistence type="predicted"/>
<comment type="caution">
    <text evidence="2">The sequence shown here is derived from an EMBL/GenBank/DDBJ whole genome shotgun (WGS) entry which is preliminary data.</text>
</comment>
<keyword evidence="3" id="KW-1185">Reference proteome</keyword>
<evidence type="ECO:0000256" key="1">
    <source>
        <dbReference type="SAM" id="MobiDB-lite"/>
    </source>
</evidence>
<evidence type="ECO:0000313" key="2">
    <source>
        <dbReference type="EMBL" id="RXH55476.1"/>
    </source>
</evidence>
<sequence length="42" mass="4279">MAIAKKSIVSSSKSAAVSTTTPSVKLTPAVAMQIAAPRPSFF</sequence>
<gene>
    <name evidence="2" type="ORF">GRAN_2333</name>
</gene>
<protein>
    <submittedName>
        <fullName evidence="2">Uncharacterized protein</fullName>
    </submittedName>
</protein>
<organism evidence="2 3">
    <name type="scientific">Granulicella sibirica</name>
    <dbReference type="NCBI Taxonomy" id="2479048"/>
    <lineage>
        <taxon>Bacteria</taxon>
        <taxon>Pseudomonadati</taxon>
        <taxon>Acidobacteriota</taxon>
        <taxon>Terriglobia</taxon>
        <taxon>Terriglobales</taxon>
        <taxon>Acidobacteriaceae</taxon>
        <taxon>Granulicella</taxon>
    </lineage>
</organism>
<feature type="region of interest" description="Disordered" evidence="1">
    <location>
        <begin position="1"/>
        <end position="22"/>
    </location>
</feature>
<reference evidence="3" key="2">
    <citation type="submission" date="2019-02" db="EMBL/GenBank/DDBJ databases">
        <title>Granulicella sibirica sp. nov., a psychrotolerant acidobacterium isolated from an organic soil layer in forested tundra, West Siberia.</title>
        <authorList>
            <person name="Oshkin I.Y."/>
            <person name="Kulichevskaya I.S."/>
            <person name="Rijpstra W.I.C."/>
            <person name="Sinninghe Damste J.S."/>
            <person name="Rakitin A.L."/>
            <person name="Ravin N.V."/>
            <person name="Dedysh S.N."/>
        </authorList>
    </citation>
    <scope>NUCLEOTIDE SEQUENCE [LARGE SCALE GENOMIC DNA]</scope>
    <source>
        <strain evidence="3">AF10</strain>
    </source>
</reference>
<dbReference type="EMBL" id="RDSM01000002">
    <property type="protein sequence ID" value="RXH55476.1"/>
    <property type="molecule type" value="Genomic_DNA"/>
</dbReference>
<evidence type="ECO:0000313" key="3">
    <source>
        <dbReference type="Proteomes" id="UP000289437"/>
    </source>
</evidence>
<name>A0A4Q0T1Z6_9BACT</name>
<dbReference type="RefSeq" id="WP_277751210.1">
    <property type="nucleotide sequence ID" value="NZ_RDSM01000002.1"/>
</dbReference>
<dbReference type="AlphaFoldDB" id="A0A4Q0T1Z6"/>
<accession>A0A4Q0T1Z6</accession>
<dbReference type="Proteomes" id="UP000289437">
    <property type="component" value="Unassembled WGS sequence"/>
</dbReference>
<reference evidence="2 3" key="1">
    <citation type="submission" date="2018-11" db="EMBL/GenBank/DDBJ databases">
        <authorList>
            <person name="Mardanov A.V."/>
            <person name="Ravin N.V."/>
            <person name="Dedysh S.N."/>
        </authorList>
    </citation>
    <scope>NUCLEOTIDE SEQUENCE [LARGE SCALE GENOMIC DNA]</scope>
    <source>
        <strain evidence="2 3">AF10</strain>
    </source>
</reference>